<dbReference type="EMBL" id="KV426197">
    <property type="protein sequence ID" value="KZV85176.1"/>
    <property type="molecule type" value="Genomic_DNA"/>
</dbReference>
<dbReference type="AlphaFoldDB" id="A0A165DRD3"/>
<feature type="domain" description="F-box" evidence="2">
    <location>
        <begin position="8"/>
        <end position="64"/>
    </location>
</feature>
<keyword evidence="4" id="KW-1185">Reference proteome</keyword>
<dbReference type="SUPFAM" id="SSF52047">
    <property type="entry name" value="RNI-like"/>
    <property type="match status" value="1"/>
</dbReference>
<accession>A0A165DRD3</accession>
<dbReference type="InParanoid" id="A0A165DRD3"/>
<keyword evidence="1" id="KW-0812">Transmembrane</keyword>
<proteinExistence type="predicted"/>
<organism evidence="3 4">
    <name type="scientific">Exidia glandulosa HHB12029</name>
    <dbReference type="NCBI Taxonomy" id="1314781"/>
    <lineage>
        <taxon>Eukaryota</taxon>
        <taxon>Fungi</taxon>
        <taxon>Dikarya</taxon>
        <taxon>Basidiomycota</taxon>
        <taxon>Agaricomycotina</taxon>
        <taxon>Agaricomycetes</taxon>
        <taxon>Auriculariales</taxon>
        <taxon>Exidiaceae</taxon>
        <taxon>Exidia</taxon>
    </lineage>
</organism>
<protein>
    <recommendedName>
        <fullName evidence="2">F-box domain-containing protein</fullName>
    </recommendedName>
</protein>
<sequence>MSQSAQFSAMPEDVLFALFREMVDAEDAERHRHALPQTNFRLAAVSRTWRRVALDCPRLWRQITVDARHLRNSDDLARHLERVETLIKRARGTMTHLTVAHFPGSSWTLMEYYMFWCLAFVHTLQTASVLALEIDSSTGSPERRAAINDILSVVANCEAPLLRAAVIASHGRNLHDGVYDSALPHFLANGRFRHLTIIGIELRPSFILRSSLGLTTPLSSTNSLTTLNLRSGCCTIDVGAIIHNHRHSLQQLSLDDYDVLVPLASGVELDCLPRLVSLAVRGRSLHFLPRLHRTVMPSLQCVSTGGGILSAAMFRSFLVAHQTESIRTLGLSMSKGHGLGFFALPMTMDYLRFVIIMGHVEPDFFRGWAELISAAQAQSLDTVEIHYNQRLDCCAIAMIRFFAKQRELCNGKTTATLDFRPNGPDVDYTMPMHFWATRALTGLVFVKLNGVAVRTRLLSGRALADLFAGVGLVKRRVILAAILLIMCLLSSFYVGVRWFIRHVFQDALREGVGSWIAAANAISALRIITRAIR</sequence>
<dbReference type="InterPro" id="IPR001810">
    <property type="entry name" value="F-box_dom"/>
</dbReference>
<evidence type="ECO:0000259" key="2">
    <source>
        <dbReference type="Pfam" id="PF12937"/>
    </source>
</evidence>
<dbReference type="Pfam" id="PF12937">
    <property type="entry name" value="F-box-like"/>
    <property type="match status" value="1"/>
</dbReference>
<name>A0A165DRD3_EXIGL</name>
<evidence type="ECO:0000313" key="3">
    <source>
        <dbReference type="EMBL" id="KZV85176.1"/>
    </source>
</evidence>
<dbReference type="OrthoDB" id="2269034at2759"/>
<dbReference type="Proteomes" id="UP000077266">
    <property type="component" value="Unassembled WGS sequence"/>
</dbReference>
<gene>
    <name evidence="3" type="ORF">EXIGLDRAFT_699737</name>
</gene>
<keyword evidence="1" id="KW-0472">Membrane</keyword>
<keyword evidence="1" id="KW-1133">Transmembrane helix</keyword>
<feature type="transmembrane region" description="Helical" evidence="1">
    <location>
        <begin position="477"/>
        <end position="500"/>
    </location>
</feature>
<evidence type="ECO:0000256" key="1">
    <source>
        <dbReference type="SAM" id="Phobius"/>
    </source>
</evidence>
<reference evidence="3 4" key="1">
    <citation type="journal article" date="2016" name="Mol. Biol. Evol.">
        <title>Comparative Genomics of Early-Diverging Mushroom-Forming Fungi Provides Insights into the Origins of Lignocellulose Decay Capabilities.</title>
        <authorList>
            <person name="Nagy L.G."/>
            <person name="Riley R."/>
            <person name="Tritt A."/>
            <person name="Adam C."/>
            <person name="Daum C."/>
            <person name="Floudas D."/>
            <person name="Sun H."/>
            <person name="Yadav J.S."/>
            <person name="Pangilinan J."/>
            <person name="Larsson K.H."/>
            <person name="Matsuura K."/>
            <person name="Barry K."/>
            <person name="Labutti K."/>
            <person name="Kuo R."/>
            <person name="Ohm R.A."/>
            <person name="Bhattacharya S.S."/>
            <person name="Shirouzu T."/>
            <person name="Yoshinaga Y."/>
            <person name="Martin F.M."/>
            <person name="Grigoriev I.V."/>
            <person name="Hibbett D.S."/>
        </authorList>
    </citation>
    <scope>NUCLEOTIDE SEQUENCE [LARGE SCALE GENOMIC DNA]</scope>
    <source>
        <strain evidence="3 4">HHB12029</strain>
    </source>
</reference>
<evidence type="ECO:0000313" key="4">
    <source>
        <dbReference type="Proteomes" id="UP000077266"/>
    </source>
</evidence>